<evidence type="ECO:0000313" key="6">
    <source>
        <dbReference type="EMBL" id="REJ07825.1"/>
    </source>
</evidence>
<proteinExistence type="inferred from homology"/>
<protein>
    <recommendedName>
        <fullName evidence="4">Kynureninase</fullName>
        <ecNumber evidence="4">3.7.1.3</ecNumber>
    </recommendedName>
</protein>
<dbReference type="GO" id="GO:0019441">
    <property type="term" value="P:L-tryptophan catabolic process to kynurenine"/>
    <property type="evidence" value="ECO:0007669"/>
    <property type="project" value="TreeGrafter"/>
</dbReference>
<reference evidence="6 7" key="1">
    <citation type="submission" date="2018-08" db="EMBL/GenBank/DDBJ databases">
        <title>Isolation, diversity and antifungal activity of Actinobacteria from cow dung.</title>
        <authorList>
            <person name="Ling L."/>
        </authorList>
    </citation>
    <scope>NUCLEOTIDE SEQUENCE [LARGE SCALE GENOMIC DNA]</scope>
    <source>
        <strain evidence="6 7">NEAU-LLE</strain>
    </source>
</reference>
<organism evidence="6 7">
    <name type="scientific">Microbacterium bovistercoris</name>
    <dbReference type="NCBI Taxonomy" id="2293570"/>
    <lineage>
        <taxon>Bacteria</taxon>
        <taxon>Bacillati</taxon>
        <taxon>Actinomycetota</taxon>
        <taxon>Actinomycetes</taxon>
        <taxon>Micrococcales</taxon>
        <taxon>Microbacteriaceae</taxon>
        <taxon>Microbacterium</taxon>
    </lineage>
</organism>
<dbReference type="Gene3D" id="3.40.640.10">
    <property type="entry name" value="Type I PLP-dependent aspartate aminotransferase-like (Major domain)"/>
    <property type="match status" value="1"/>
</dbReference>
<dbReference type="Pfam" id="PF00266">
    <property type="entry name" value="Aminotran_5"/>
    <property type="match status" value="1"/>
</dbReference>
<evidence type="ECO:0000313" key="7">
    <source>
        <dbReference type="Proteomes" id="UP000262172"/>
    </source>
</evidence>
<dbReference type="InterPro" id="IPR015422">
    <property type="entry name" value="PyrdxlP-dep_Trfase_small"/>
</dbReference>
<dbReference type="UniPathway" id="UPA00253">
    <property type="reaction ID" value="UER00329"/>
</dbReference>
<dbReference type="UniPathway" id="UPA00334">
    <property type="reaction ID" value="UER00455"/>
</dbReference>
<gene>
    <name evidence="6" type="ORF">DY023_02340</name>
</gene>
<dbReference type="PANTHER" id="PTHR14084">
    <property type="entry name" value="KYNURENINASE"/>
    <property type="match status" value="1"/>
</dbReference>
<comment type="pathway">
    <text evidence="4">Amino-acid degradation; L-kynurenine degradation; L-alanine and anthranilate from L-kynurenine: step 1/1.</text>
</comment>
<dbReference type="AlphaFoldDB" id="A0A371NXK2"/>
<dbReference type="EMBL" id="QUAB01000014">
    <property type="protein sequence ID" value="REJ07825.1"/>
    <property type="molecule type" value="Genomic_DNA"/>
</dbReference>
<comment type="catalytic activity">
    <reaction evidence="4">
        <text>3-hydroxy-L-kynurenine + H2O = 3-hydroxyanthranilate + L-alanine + H(+)</text>
        <dbReference type="Rhea" id="RHEA:25143"/>
        <dbReference type="ChEBI" id="CHEBI:15377"/>
        <dbReference type="ChEBI" id="CHEBI:15378"/>
        <dbReference type="ChEBI" id="CHEBI:36559"/>
        <dbReference type="ChEBI" id="CHEBI:57972"/>
        <dbReference type="ChEBI" id="CHEBI:58125"/>
        <dbReference type="EC" id="3.7.1.3"/>
    </reaction>
</comment>
<dbReference type="InterPro" id="IPR000192">
    <property type="entry name" value="Aminotrans_V_dom"/>
</dbReference>
<comment type="function">
    <text evidence="4">Catalyzes the cleavage of L-kynurenine (L-Kyn) and L-3-hydroxykynurenine (L-3OHKyn) into anthranilic acid (AA) and 3-hydroxyanthranilic acid (3-OHAA), respectively.</text>
</comment>
<dbReference type="EC" id="3.7.1.3" evidence="4"/>
<dbReference type="Gene3D" id="3.90.1150.10">
    <property type="entry name" value="Aspartate Aminotransferase, domain 1"/>
    <property type="match status" value="1"/>
</dbReference>
<dbReference type="GO" id="GO:0097053">
    <property type="term" value="P:L-kynurenine catabolic process"/>
    <property type="evidence" value="ECO:0007669"/>
    <property type="project" value="UniProtKB-UniPathway"/>
</dbReference>
<dbReference type="GO" id="GO:0005737">
    <property type="term" value="C:cytoplasm"/>
    <property type="evidence" value="ECO:0007669"/>
    <property type="project" value="InterPro"/>
</dbReference>
<evidence type="ECO:0000259" key="5">
    <source>
        <dbReference type="Pfam" id="PF00266"/>
    </source>
</evidence>
<name>A0A371NXK2_9MICO</name>
<dbReference type="GO" id="GO:0030170">
    <property type="term" value="F:pyridoxal phosphate binding"/>
    <property type="evidence" value="ECO:0007669"/>
    <property type="project" value="InterPro"/>
</dbReference>
<dbReference type="InterPro" id="IPR015424">
    <property type="entry name" value="PyrdxlP-dep_Trfase"/>
</dbReference>
<dbReference type="GO" id="GO:0030429">
    <property type="term" value="F:kynureninase activity"/>
    <property type="evidence" value="ECO:0007669"/>
    <property type="project" value="UniProtKB-EC"/>
</dbReference>
<dbReference type="OrthoDB" id="9812626at2"/>
<keyword evidence="2 4" id="KW-0378">Hydrolase</keyword>
<keyword evidence="1 4" id="KW-0662">Pyridine nucleotide biosynthesis</keyword>
<comment type="caution">
    <text evidence="6">The sequence shown here is derived from an EMBL/GenBank/DDBJ whole genome shotgun (WGS) entry which is preliminary data.</text>
</comment>
<dbReference type="InterPro" id="IPR015421">
    <property type="entry name" value="PyrdxlP-dep_Trfase_major"/>
</dbReference>
<dbReference type="GO" id="GO:0009435">
    <property type="term" value="P:NAD+ biosynthetic process"/>
    <property type="evidence" value="ECO:0007669"/>
    <property type="project" value="UniProtKB-UniPathway"/>
</dbReference>
<keyword evidence="3 4" id="KW-0663">Pyridoxal phosphate</keyword>
<comment type="subunit">
    <text evidence="4">Homodimer.</text>
</comment>
<dbReference type="Proteomes" id="UP000262172">
    <property type="component" value="Unassembled WGS sequence"/>
</dbReference>
<dbReference type="GO" id="GO:0008483">
    <property type="term" value="F:transaminase activity"/>
    <property type="evidence" value="ECO:0007669"/>
    <property type="project" value="UniProtKB-KW"/>
</dbReference>
<accession>A0A371NXK2</accession>
<sequence length="422" mass="45240">MTESPEDEHRRVAGILSPDLASEAARLDAADPLARHLSAFAEAPGVTAYLDGNSLGRPLADMPEKVAQFIRDDWGTRLIRSWDEQWMELPMRLGDRIASVALGAAAGQTVVADSTSVMLYKLIRAAVAARPGRDEIVIEAGNFPTDRFIAAGIAEEVGATLRWVEPDEITGVSVDDMRAVVGERTALVVLSHVDYRSGALADMASITAAAHDAGALMLWDLCHSVGVVPMQLDDWGVDLAVGCTYKYLNGGPGSPAFGYVRSELQDSIRQPIHGWWSAADIFAMGPEYAPVPGIRQLLSGTPPVMSMLGMQGMLDLIDEAGIGAVRAKSISLTDFAVRAYDELLAPLDVRLLSTRDAAGRGGHITIGHPSFQRVTQELWGQGVIPDFRFPDGIRLGLSPLSTSHEETLRGVVAVRDALLAGR</sequence>
<keyword evidence="7" id="KW-1185">Reference proteome</keyword>
<evidence type="ECO:0000256" key="3">
    <source>
        <dbReference type="ARBA" id="ARBA00022898"/>
    </source>
</evidence>
<feature type="domain" description="Aminotransferase class V" evidence="5">
    <location>
        <begin position="128"/>
        <end position="366"/>
    </location>
</feature>
<comment type="pathway">
    <text evidence="4">Cofactor biosynthesis; NAD(+) biosynthesis; quinolinate from L-kynurenine: step 2/3.</text>
</comment>
<keyword evidence="6" id="KW-0808">Transferase</keyword>
<comment type="cofactor">
    <cofactor evidence="4">
        <name>pyridoxal 5'-phosphate</name>
        <dbReference type="ChEBI" id="CHEBI:597326"/>
    </cofactor>
</comment>
<dbReference type="PANTHER" id="PTHR14084:SF0">
    <property type="entry name" value="KYNURENINASE"/>
    <property type="match status" value="1"/>
</dbReference>
<evidence type="ECO:0000256" key="1">
    <source>
        <dbReference type="ARBA" id="ARBA00022642"/>
    </source>
</evidence>
<dbReference type="PIRSF" id="PIRSF038800">
    <property type="entry name" value="KYNU"/>
    <property type="match status" value="1"/>
</dbReference>
<evidence type="ECO:0000256" key="2">
    <source>
        <dbReference type="ARBA" id="ARBA00022801"/>
    </source>
</evidence>
<comment type="catalytic activity">
    <reaction evidence="4">
        <text>L-kynurenine + H2O = anthranilate + L-alanine + H(+)</text>
        <dbReference type="Rhea" id="RHEA:16813"/>
        <dbReference type="ChEBI" id="CHEBI:15377"/>
        <dbReference type="ChEBI" id="CHEBI:15378"/>
        <dbReference type="ChEBI" id="CHEBI:16567"/>
        <dbReference type="ChEBI" id="CHEBI:57959"/>
        <dbReference type="ChEBI" id="CHEBI:57972"/>
        <dbReference type="EC" id="3.7.1.3"/>
    </reaction>
</comment>
<comment type="similarity">
    <text evidence="4">Belongs to the kynureninase family.</text>
</comment>
<dbReference type="RefSeq" id="WP_116240739.1">
    <property type="nucleotide sequence ID" value="NZ_QUAB01000014.1"/>
</dbReference>
<evidence type="ECO:0000256" key="4">
    <source>
        <dbReference type="PIRNR" id="PIRNR038800"/>
    </source>
</evidence>
<dbReference type="InterPro" id="IPR010111">
    <property type="entry name" value="Kynureninase"/>
</dbReference>
<keyword evidence="6" id="KW-0032">Aminotransferase</keyword>
<dbReference type="SUPFAM" id="SSF53383">
    <property type="entry name" value="PLP-dependent transferases"/>
    <property type="match status" value="1"/>
</dbReference>
<dbReference type="GO" id="GO:0043420">
    <property type="term" value="P:anthranilate metabolic process"/>
    <property type="evidence" value="ECO:0007669"/>
    <property type="project" value="TreeGrafter"/>
</dbReference>